<dbReference type="PANTHER" id="PTHR46844">
    <property type="entry name" value="SLR5058 PROTEIN"/>
    <property type="match status" value="1"/>
</dbReference>
<dbReference type="SUPFAM" id="SSF52047">
    <property type="entry name" value="RNI-like"/>
    <property type="match status" value="1"/>
</dbReference>
<evidence type="ECO:0000256" key="2">
    <source>
        <dbReference type="ARBA" id="ARBA00022840"/>
    </source>
</evidence>
<keyword evidence="1" id="KW-0547">Nucleotide-binding</keyword>
<evidence type="ECO:0000313" key="5">
    <source>
        <dbReference type="Proteomes" id="UP001159405"/>
    </source>
</evidence>
<gene>
    <name evidence="4" type="ORF">PLOB_00049431</name>
</gene>
<name>A0ABN8SKD9_9CNID</name>
<evidence type="ECO:0000256" key="1">
    <source>
        <dbReference type="ARBA" id="ARBA00022741"/>
    </source>
</evidence>
<comment type="caution">
    <text evidence="4">The sequence shown here is derived from an EMBL/GenBank/DDBJ whole genome shotgun (WGS) entry which is preliminary data.</text>
</comment>
<evidence type="ECO:0000259" key="3">
    <source>
        <dbReference type="PROSITE" id="PS50837"/>
    </source>
</evidence>
<dbReference type="PROSITE" id="PS50837">
    <property type="entry name" value="NACHT"/>
    <property type="match status" value="1"/>
</dbReference>
<keyword evidence="2" id="KW-0067">ATP-binding</keyword>
<feature type="domain" description="NACHT" evidence="3">
    <location>
        <begin position="15"/>
        <end position="136"/>
    </location>
</feature>
<accession>A0ABN8SKD9</accession>
<dbReference type="Proteomes" id="UP001159405">
    <property type="component" value="Unassembled WGS sequence"/>
</dbReference>
<dbReference type="SUPFAM" id="SSF52540">
    <property type="entry name" value="P-loop containing nucleoside triphosphate hydrolases"/>
    <property type="match status" value="1"/>
</dbReference>
<dbReference type="Gene3D" id="3.40.50.300">
    <property type="entry name" value="P-loop containing nucleotide triphosphate hydrolases"/>
    <property type="match status" value="1"/>
</dbReference>
<dbReference type="Gene3D" id="3.80.10.10">
    <property type="entry name" value="Ribonuclease Inhibitor"/>
    <property type="match status" value="1"/>
</dbReference>
<proteinExistence type="predicted"/>
<dbReference type="InterPro" id="IPR032675">
    <property type="entry name" value="LRR_dom_sf"/>
</dbReference>
<dbReference type="Pfam" id="PF05729">
    <property type="entry name" value="NACHT"/>
    <property type="match status" value="1"/>
</dbReference>
<dbReference type="PANTHER" id="PTHR46844:SF1">
    <property type="entry name" value="SLR5058 PROTEIN"/>
    <property type="match status" value="1"/>
</dbReference>
<evidence type="ECO:0000313" key="4">
    <source>
        <dbReference type="EMBL" id="CAH3190919.1"/>
    </source>
</evidence>
<organism evidence="4 5">
    <name type="scientific">Porites lobata</name>
    <dbReference type="NCBI Taxonomy" id="104759"/>
    <lineage>
        <taxon>Eukaryota</taxon>
        <taxon>Metazoa</taxon>
        <taxon>Cnidaria</taxon>
        <taxon>Anthozoa</taxon>
        <taxon>Hexacorallia</taxon>
        <taxon>Scleractinia</taxon>
        <taxon>Fungiina</taxon>
        <taxon>Poritidae</taxon>
        <taxon>Porites</taxon>
    </lineage>
</organism>
<keyword evidence="5" id="KW-1185">Reference proteome</keyword>
<dbReference type="EMBL" id="CALNXK010000951">
    <property type="protein sequence ID" value="CAH3190919.1"/>
    <property type="molecule type" value="Genomic_DNA"/>
</dbReference>
<reference evidence="4 5" key="1">
    <citation type="submission" date="2022-05" db="EMBL/GenBank/DDBJ databases">
        <authorList>
            <consortium name="Genoscope - CEA"/>
            <person name="William W."/>
        </authorList>
    </citation>
    <scope>NUCLEOTIDE SEQUENCE [LARGE SCALE GENOMIC DNA]</scope>
</reference>
<dbReference type="InterPro" id="IPR007111">
    <property type="entry name" value="NACHT_NTPase"/>
</dbReference>
<dbReference type="SMART" id="SM00368">
    <property type="entry name" value="LRR_RI"/>
    <property type="match status" value="2"/>
</dbReference>
<protein>
    <recommendedName>
        <fullName evidence="3">NACHT domain-containing protein</fullName>
    </recommendedName>
</protein>
<dbReference type="InterPro" id="IPR027417">
    <property type="entry name" value="P-loop_NTPase"/>
</dbReference>
<feature type="non-terminal residue" evidence="4">
    <location>
        <position position="513"/>
    </location>
</feature>
<sequence>MTAIFKPHVECQSPRTVLVEGDPGMGKSTYCQKLAYDWATKQKDFNPSFPDIDVLLLLKCHEIRSDIWEAIDDQILPVEIEDGAKECFFRFIRENQEKVLLVLDGLDEMESGELKKISALFEGKELSCCHIVLTARHEVGRKLRRYCDTLWEIVGFTRRDAKKFIRTYFRSIKKEYLTENLLKTIWGAGGRKDLYELTKNPLNVTLLCILCEDFAGVFPASRTQLYIEIVLCVLRRYERKQGLSSKNENLVSVYKEDLMHLGRLALQSLRKGELCFEEHEFSDNFIVLSKFGFLSVHSSSSKRIARVRYSFLHKSFQEFFSGFYLACQILDGNLTCDSIATDQGFQDELEQVLLFMFGFITSTETAESLVKSMAANINFVGGTSDRDISGRFLLALGCIVECPGGSSTVECPSLAHTLGLHLYLTSLNVFGKRITASDAACLSQAIASNSSLTNLNLWRSNVGPSGAASLSQALSINSSITNLNLGLNDIGPSGAASLCKALLGNSSLTNLDL</sequence>